<evidence type="ECO:0000313" key="3">
    <source>
        <dbReference type="Proteomes" id="UP000242501"/>
    </source>
</evidence>
<dbReference type="OrthoDB" id="5355033at2"/>
<keyword evidence="2" id="KW-0689">Ribosomal protein</keyword>
<dbReference type="InterPro" id="IPR016181">
    <property type="entry name" value="Acyl_CoA_acyltransferase"/>
</dbReference>
<sequence length="149" mass="16928">MIELADFKDHQDILAVIEQSILSCVADHQNEPKKIEAWLSNKTSDQLKMWLQQHIGYSYKIDNRVQGFILFSASGYIFLNYVSPKHQGHGIGSALLHTATTHLNTLQINTLHVESTLTAANFYKNSGFVCTETLYEHQKPCAYVMQKTI</sequence>
<proteinExistence type="predicted"/>
<gene>
    <name evidence="2" type="ORF">SAMN05421733_101410</name>
</gene>
<dbReference type="InterPro" id="IPR000182">
    <property type="entry name" value="GNAT_dom"/>
</dbReference>
<dbReference type="GO" id="GO:0005840">
    <property type="term" value="C:ribosome"/>
    <property type="evidence" value="ECO:0007669"/>
    <property type="project" value="UniProtKB-KW"/>
</dbReference>
<evidence type="ECO:0000259" key="1">
    <source>
        <dbReference type="PROSITE" id="PS51186"/>
    </source>
</evidence>
<dbReference type="RefSeq" id="WP_092746658.1">
    <property type="nucleotide sequence ID" value="NZ_FMYL01000001.1"/>
</dbReference>
<dbReference type="CDD" id="cd04301">
    <property type="entry name" value="NAT_SF"/>
    <property type="match status" value="1"/>
</dbReference>
<dbReference type="PANTHER" id="PTHR43451:SF1">
    <property type="entry name" value="ACETYLTRANSFERASE"/>
    <property type="match status" value="1"/>
</dbReference>
<dbReference type="EMBL" id="FMYL01000001">
    <property type="protein sequence ID" value="SDB83050.1"/>
    <property type="molecule type" value="Genomic_DNA"/>
</dbReference>
<dbReference type="Pfam" id="PF13673">
    <property type="entry name" value="Acetyltransf_10"/>
    <property type="match status" value="1"/>
</dbReference>
<dbReference type="GO" id="GO:0016747">
    <property type="term" value="F:acyltransferase activity, transferring groups other than amino-acyl groups"/>
    <property type="evidence" value="ECO:0007669"/>
    <property type="project" value="InterPro"/>
</dbReference>
<keyword evidence="2" id="KW-0687">Ribonucleoprotein</keyword>
<reference evidence="3" key="1">
    <citation type="submission" date="2016-09" db="EMBL/GenBank/DDBJ databases">
        <authorList>
            <person name="Varghese N."/>
            <person name="Submissions S."/>
        </authorList>
    </citation>
    <scope>NUCLEOTIDE SEQUENCE [LARGE SCALE GENOMIC DNA]</scope>
    <source>
        <strain evidence="3">ANC 4422</strain>
    </source>
</reference>
<protein>
    <submittedName>
        <fullName evidence="2">Ribosomal protein S18 acetylase RimI</fullName>
    </submittedName>
</protein>
<organism evidence="2 3">
    <name type="scientific">Acinetobacter boissieri</name>
    <dbReference type="NCBI Taxonomy" id="1219383"/>
    <lineage>
        <taxon>Bacteria</taxon>
        <taxon>Pseudomonadati</taxon>
        <taxon>Pseudomonadota</taxon>
        <taxon>Gammaproteobacteria</taxon>
        <taxon>Moraxellales</taxon>
        <taxon>Moraxellaceae</taxon>
        <taxon>Acinetobacter</taxon>
    </lineage>
</organism>
<evidence type="ECO:0000313" key="2">
    <source>
        <dbReference type="EMBL" id="SDB83050.1"/>
    </source>
</evidence>
<dbReference type="SUPFAM" id="SSF55729">
    <property type="entry name" value="Acyl-CoA N-acyltransferases (Nat)"/>
    <property type="match status" value="1"/>
</dbReference>
<dbReference type="PANTHER" id="PTHR43451">
    <property type="entry name" value="ACETYLTRANSFERASE (GNAT) FAMILY PROTEIN"/>
    <property type="match status" value="1"/>
</dbReference>
<dbReference type="Gene3D" id="3.40.630.30">
    <property type="match status" value="1"/>
</dbReference>
<name>A0A1G6GM33_9GAMM</name>
<keyword evidence="3" id="KW-1185">Reference proteome</keyword>
<dbReference type="InterPro" id="IPR052564">
    <property type="entry name" value="N-acetyltrans/Recomb-assoc"/>
</dbReference>
<dbReference type="AlphaFoldDB" id="A0A1G6GM33"/>
<dbReference type="PROSITE" id="PS51186">
    <property type="entry name" value="GNAT"/>
    <property type="match status" value="1"/>
</dbReference>
<dbReference type="STRING" id="1219383.SAMN05421733_101410"/>
<feature type="domain" description="N-acetyltransferase" evidence="1">
    <location>
        <begin position="1"/>
        <end position="149"/>
    </location>
</feature>
<dbReference type="Proteomes" id="UP000242501">
    <property type="component" value="Unassembled WGS sequence"/>
</dbReference>
<accession>A0A1G6GM33</accession>